<feature type="region of interest" description="Disordered" evidence="1">
    <location>
        <begin position="168"/>
        <end position="194"/>
    </location>
</feature>
<keyword evidence="3" id="KW-0808">Transferase</keyword>
<dbReference type="Gene3D" id="3.40.630.30">
    <property type="match status" value="1"/>
</dbReference>
<keyword evidence="4" id="KW-1185">Reference proteome</keyword>
<organism evidence="3 4">
    <name type="scientific">Naumannella halotolerans</name>
    <dbReference type="NCBI Taxonomy" id="993414"/>
    <lineage>
        <taxon>Bacteria</taxon>
        <taxon>Bacillati</taxon>
        <taxon>Actinomycetota</taxon>
        <taxon>Actinomycetes</taxon>
        <taxon>Propionibacteriales</taxon>
        <taxon>Propionibacteriaceae</taxon>
        <taxon>Naumannella</taxon>
    </lineage>
</organism>
<dbReference type="RefSeq" id="WP_208292816.1">
    <property type="nucleotide sequence ID" value="NZ_SOAW01000001.1"/>
</dbReference>
<reference evidence="3 4" key="1">
    <citation type="submission" date="2019-03" db="EMBL/GenBank/DDBJ databases">
        <title>Genomic Encyclopedia of Archaeal and Bacterial Type Strains, Phase II (KMG-II): from individual species to whole genera.</title>
        <authorList>
            <person name="Goeker M."/>
        </authorList>
    </citation>
    <scope>NUCLEOTIDE SEQUENCE [LARGE SCALE GENOMIC DNA]</scope>
    <source>
        <strain evidence="3 4">DSM 24323</strain>
    </source>
</reference>
<feature type="compositionally biased region" description="Basic and acidic residues" evidence="1">
    <location>
        <begin position="178"/>
        <end position="194"/>
    </location>
</feature>
<protein>
    <submittedName>
        <fullName evidence="3">RimJ/RimL family protein N-acetyltransferase</fullName>
    </submittedName>
</protein>
<dbReference type="InterPro" id="IPR051531">
    <property type="entry name" value="N-acetyltransferase"/>
</dbReference>
<dbReference type="Proteomes" id="UP000295371">
    <property type="component" value="Unassembled WGS sequence"/>
</dbReference>
<dbReference type="AlphaFoldDB" id="A0A4R7J9C5"/>
<sequence length="194" mass="21099">MHDDGTAGEAVQDARPTMKTGRMWLVPLGRQHLPDLVRLDADPAVMRFLGDGRPRSAAEVASRMAGRTDPAAAARGLGYWSTFEARAFIGWGLLMPTEVAGEAELGYRLRPEFWGRGLATEIGAALIDHGFSTVGLRTILAQTMAVNSGSRAVMAKLGMRHIRTFTWEGPEQPIPGSEHGEVEYRLDRDAATGR</sequence>
<dbReference type="InterPro" id="IPR016181">
    <property type="entry name" value="Acyl_CoA_acyltransferase"/>
</dbReference>
<feature type="domain" description="N-acetyltransferase" evidence="2">
    <location>
        <begin position="23"/>
        <end position="189"/>
    </location>
</feature>
<gene>
    <name evidence="3" type="ORF">CLV29_1774</name>
</gene>
<dbReference type="GO" id="GO:0016747">
    <property type="term" value="F:acyltransferase activity, transferring groups other than amino-acyl groups"/>
    <property type="evidence" value="ECO:0007669"/>
    <property type="project" value="InterPro"/>
</dbReference>
<evidence type="ECO:0000256" key="1">
    <source>
        <dbReference type="SAM" id="MobiDB-lite"/>
    </source>
</evidence>
<comment type="caution">
    <text evidence="3">The sequence shown here is derived from an EMBL/GenBank/DDBJ whole genome shotgun (WGS) entry which is preliminary data.</text>
</comment>
<accession>A0A4R7J9C5</accession>
<evidence type="ECO:0000313" key="4">
    <source>
        <dbReference type="Proteomes" id="UP000295371"/>
    </source>
</evidence>
<dbReference type="SUPFAM" id="SSF55729">
    <property type="entry name" value="Acyl-CoA N-acyltransferases (Nat)"/>
    <property type="match status" value="1"/>
</dbReference>
<dbReference type="InterPro" id="IPR000182">
    <property type="entry name" value="GNAT_dom"/>
</dbReference>
<dbReference type="PROSITE" id="PS51186">
    <property type="entry name" value="GNAT"/>
    <property type="match status" value="1"/>
</dbReference>
<evidence type="ECO:0000313" key="3">
    <source>
        <dbReference type="EMBL" id="TDT34121.1"/>
    </source>
</evidence>
<evidence type="ECO:0000259" key="2">
    <source>
        <dbReference type="PROSITE" id="PS51186"/>
    </source>
</evidence>
<dbReference type="PANTHER" id="PTHR43792:SF16">
    <property type="entry name" value="N-ACETYLTRANSFERASE DOMAIN-CONTAINING PROTEIN"/>
    <property type="match status" value="1"/>
</dbReference>
<proteinExistence type="predicted"/>
<dbReference type="EMBL" id="SOAW01000001">
    <property type="protein sequence ID" value="TDT34121.1"/>
    <property type="molecule type" value="Genomic_DNA"/>
</dbReference>
<dbReference type="Pfam" id="PF13302">
    <property type="entry name" value="Acetyltransf_3"/>
    <property type="match status" value="1"/>
</dbReference>
<dbReference type="PANTHER" id="PTHR43792">
    <property type="entry name" value="GNAT FAMILY, PUTATIVE (AFU_ORTHOLOGUE AFUA_3G00765)-RELATED-RELATED"/>
    <property type="match status" value="1"/>
</dbReference>
<name>A0A4R7J9C5_9ACTN</name>